<evidence type="ECO:0000256" key="10">
    <source>
        <dbReference type="SAM" id="Phobius"/>
    </source>
</evidence>
<dbReference type="PANTHER" id="PTHR43099:SF5">
    <property type="entry name" value="HLYC_CORC FAMILY TRANSPORTER"/>
    <property type="match status" value="1"/>
</dbReference>
<evidence type="ECO:0000256" key="6">
    <source>
        <dbReference type="ARBA" id="ARBA00023122"/>
    </source>
</evidence>
<keyword evidence="3 9" id="KW-0812">Transmembrane</keyword>
<evidence type="ECO:0000256" key="9">
    <source>
        <dbReference type="PROSITE-ProRule" id="PRU01193"/>
    </source>
</evidence>
<dbReference type="SMART" id="SM01091">
    <property type="entry name" value="CorC_HlyC"/>
    <property type="match status" value="1"/>
</dbReference>
<dbReference type="InterPro" id="IPR036318">
    <property type="entry name" value="FAD-bd_PCMH-like_sf"/>
</dbReference>
<evidence type="ECO:0000313" key="14">
    <source>
        <dbReference type="Proteomes" id="UP000295765"/>
    </source>
</evidence>
<evidence type="ECO:0000256" key="5">
    <source>
        <dbReference type="ARBA" id="ARBA00022989"/>
    </source>
</evidence>
<dbReference type="PANTHER" id="PTHR43099">
    <property type="entry name" value="UPF0053 PROTEIN YRKA"/>
    <property type="match status" value="1"/>
</dbReference>
<dbReference type="SUPFAM" id="SSF54631">
    <property type="entry name" value="CBS-domain pair"/>
    <property type="match status" value="1"/>
</dbReference>
<keyword evidence="5 9" id="KW-1133">Transmembrane helix</keyword>
<comment type="subcellular location">
    <subcellularLocation>
        <location evidence="1">Cell membrane</location>
        <topology evidence="1">Multi-pass membrane protein</topology>
    </subcellularLocation>
</comment>
<comment type="caution">
    <text evidence="13">The sequence shown here is derived from an EMBL/GenBank/DDBJ whole genome shotgun (WGS) entry which is preliminary data.</text>
</comment>
<dbReference type="GO" id="GO:0005886">
    <property type="term" value="C:plasma membrane"/>
    <property type="evidence" value="ECO:0007669"/>
    <property type="project" value="UniProtKB-SubCell"/>
</dbReference>
<feature type="transmembrane region" description="Helical" evidence="10">
    <location>
        <begin position="6"/>
        <end position="27"/>
    </location>
</feature>
<feature type="transmembrane region" description="Helical" evidence="10">
    <location>
        <begin position="136"/>
        <end position="158"/>
    </location>
</feature>
<sequence length="431" mass="46120">MFAWEIVIVLLLIVLNGFFAMSELAVVSARRARLQVLEQDGVGGARAALHLSEAPGRFLSTVQIGITLIGIFAGAYGGATIAGALAVWLDEHFASLGTEAAGALALAIVVAAITYLSLIVGELVPKQLALRHPERIAVLVAPIMLVISRLALPLVFLLDVSTRIGLRLVGGHAASEQKVSDEEIKTLIAEATEVGVVKQAERAMIAGVMRLADRPVTALMTPRPDIAWLDLDDDEAATRAALLECRYSRLPVCKGDPDEIQGVVEAKDLLNRALAGQPLDLRAVMREPLVVHDGVSALGLLESIKQSPLHMALVVDEYGSLRGLVTANDILEAIVGELAEHGAEADPSIVQREDGSWLMDGGVAIDEIKETLGLRSLPDEDDYDTLAGLVLAQLERLPSAGDHFTLSGYRFEVVDMDERRIDKVLISAVEP</sequence>
<organism evidence="13 14">
    <name type="scientific">Plasticicumulans lactativorans</name>
    <dbReference type="NCBI Taxonomy" id="1133106"/>
    <lineage>
        <taxon>Bacteria</taxon>
        <taxon>Pseudomonadati</taxon>
        <taxon>Pseudomonadota</taxon>
        <taxon>Gammaproteobacteria</taxon>
        <taxon>Candidatus Competibacteraceae</taxon>
        <taxon>Plasticicumulans</taxon>
    </lineage>
</organism>
<name>A0A4R2L5Q3_9GAMM</name>
<dbReference type="RefSeq" id="WP_132539244.1">
    <property type="nucleotide sequence ID" value="NZ_SLWY01000004.1"/>
</dbReference>
<proteinExistence type="predicted"/>
<dbReference type="InterPro" id="IPR044751">
    <property type="entry name" value="Ion_transp-like_CBS"/>
</dbReference>
<dbReference type="PROSITE" id="PS51846">
    <property type="entry name" value="CNNM"/>
    <property type="match status" value="1"/>
</dbReference>
<dbReference type="Pfam" id="PF01595">
    <property type="entry name" value="CNNM"/>
    <property type="match status" value="1"/>
</dbReference>
<dbReference type="GO" id="GO:0050660">
    <property type="term" value="F:flavin adenine dinucleotide binding"/>
    <property type="evidence" value="ECO:0007669"/>
    <property type="project" value="InterPro"/>
</dbReference>
<dbReference type="CDD" id="cd04590">
    <property type="entry name" value="CBS_pair_CorC_HlyC_assoc"/>
    <property type="match status" value="1"/>
</dbReference>
<dbReference type="Gene3D" id="3.30.465.10">
    <property type="match status" value="1"/>
</dbReference>
<evidence type="ECO:0000256" key="4">
    <source>
        <dbReference type="ARBA" id="ARBA00022737"/>
    </source>
</evidence>
<evidence type="ECO:0000256" key="8">
    <source>
        <dbReference type="PROSITE-ProRule" id="PRU00703"/>
    </source>
</evidence>
<dbReference type="InterPro" id="IPR051676">
    <property type="entry name" value="UPF0053_domain"/>
</dbReference>
<evidence type="ECO:0000256" key="3">
    <source>
        <dbReference type="ARBA" id="ARBA00022692"/>
    </source>
</evidence>
<feature type="transmembrane region" description="Helical" evidence="10">
    <location>
        <begin position="101"/>
        <end position="124"/>
    </location>
</feature>
<dbReference type="Pfam" id="PF03471">
    <property type="entry name" value="CorC_HlyC"/>
    <property type="match status" value="1"/>
</dbReference>
<protein>
    <submittedName>
        <fullName evidence="13">Putative hemolysin</fullName>
    </submittedName>
</protein>
<dbReference type="Pfam" id="PF00571">
    <property type="entry name" value="CBS"/>
    <property type="match status" value="1"/>
</dbReference>
<keyword evidence="2" id="KW-1003">Cell membrane</keyword>
<accession>A0A4R2L5Q3</accession>
<keyword evidence="6 8" id="KW-0129">CBS domain</keyword>
<dbReference type="AlphaFoldDB" id="A0A4R2L5Q3"/>
<dbReference type="Proteomes" id="UP000295765">
    <property type="component" value="Unassembled WGS sequence"/>
</dbReference>
<dbReference type="InterPro" id="IPR016169">
    <property type="entry name" value="FAD-bd_PCMH_sub2"/>
</dbReference>
<evidence type="ECO:0000256" key="2">
    <source>
        <dbReference type="ARBA" id="ARBA00022475"/>
    </source>
</evidence>
<dbReference type="SUPFAM" id="SSF56176">
    <property type="entry name" value="FAD-binding/transporter-associated domain-like"/>
    <property type="match status" value="1"/>
</dbReference>
<dbReference type="InterPro" id="IPR002550">
    <property type="entry name" value="CNNM"/>
</dbReference>
<dbReference type="SMART" id="SM00116">
    <property type="entry name" value="CBS"/>
    <property type="match status" value="2"/>
</dbReference>
<dbReference type="PROSITE" id="PS51371">
    <property type="entry name" value="CBS"/>
    <property type="match status" value="2"/>
</dbReference>
<dbReference type="InterPro" id="IPR005170">
    <property type="entry name" value="Transptr-assoc_dom"/>
</dbReference>
<feature type="domain" description="CBS" evidence="11">
    <location>
        <begin position="220"/>
        <end position="281"/>
    </location>
</feature>
<gene>
    <name evidence="13" type="ORF">EV699_104116</name>
</gene>
<dbReference type="InterPro" id="IPR000644">
    <property type="entry name" value="CBS_dom"/>
</dbReference>
<feature type="domain" description="CBS" evidence="11">
    <location>
        <begin position="284"/>
        <end position="340"/>
    </location>
</feature>
<evidence type="ECO:0000259" key="11">
    <source>
        <dbReference type="PROSITE" id="PS51371"/>
    </source>
</evidence>
<evidence type="ECO:0000259" key="12">
    <source>
        <dbReference type="PROSITE" id="PS51846"/>
    </source>
</evidence>
<evidence type="ECO:0000313" key="13">
    <source>
        <dbReference type="EMBL" id="TCO82724.1"/>
    </source>
</evidence>
<keyword evidence="7 9" id="KW-0472">Membrane</keyword>
<dbReference type="FunFam" id="3.30.465.10:FF:000023">
    <property type="entry name" value="Magnesium and cobalt transporter"/>
    <property type="match status" value="1"/>
</dbReference>
<keyword evidence="4" id="KW-0677">Repeat</keyword>
<evidence type="ECO:0000256" key="7">
    <source>
        <dbReference type="ARBA" id="ARBA00023136"/>
    </source>
</evidence>
<dbReference type="EMBL" id="SLWY01000004">
    <property type="protein sequence ID" value="TCO82724.1"/>
    <property type="molecule type" value="Genomic_DNA"/>
</dbReference>
<dbReference type="Gene3D" id="3.10.580.10">
    <property type="entry name" value="CBS-domain"/>
    <property type="match status" value="1"/>
</dbReference>
<evidence type="ECO:0000256" key="1">
    <source>
        <dbReference type="ARBA" id="ARBA00004651"/>
    </source>
</evidence>
<dbReference type="OrthoDB" id="9797674at2"/>
<feature type="transmembrane region" description="Helical" evidence="10">
    <location>
        <begin position="66"/>
        <end position="89"/>
    </location>
</feature>
<reference evidence="13 14" key="1">
    <citation type="submission" date="2019-03" db="EMBL/GenBank/DDBJ databases">
        <title>Genomic Encyclopedia of Type Strains, Phase IV (KMG-IV): sequencing the most valuable type-strain genomes for metagenomic binning, comparative biology and taxonomic classification.</title>
        <authorList>
            <person name="Goeker M."/>
        </authorList>
    </citation>
    <scope>NUCLEOTIDE SEQUENCE [LARGE SCALE GENOMIC DNA]</scope>
    <source>
        <strain evidence="13 14">DSM 25287</strain>
    </source>
</reference>
<feature type="domain" description="CNNM transmembrane" evidence="12">
    <location>
        <begin position="1"/>
        <end position="201"/>
    </location>
</feature>
<dbReference type="InterPro" id="IPR046342">
    <property type="entry name" value="CBS_dom_sf"/>
</dbReference>
<keyword evidence="14" id="KW-1185">Reference proteome</keyword>